<dbReference type="RefSeq" id="WP_317900662.1">
    <property type="nucleotide sequence ID" value="NZ_JAIRBC010000002.1"/>
</dbReference>
<dbReference type="Pfam" id="PF07642">
    <property type="entry name" value="BBP2"/>
    <property type="match status" value="1"/>
</dbReference>
<sequence>MKTIITTNYVKITFLLTFIMTTVEIFAQEPDIIEEPKPRFAIGGSVDAYYRTNLSATDKAIFGEDGDSFLAPATSFANQTGFALGMANVIGSYEGVKTGAVADLVFGPRGEQAVYGLNLNQLYAYWNVAESVKLTLGRFNTFLGYEVISPVSNFNYSTSYLFSSGPFSNTGLRADFSFSEDFSLMLAFMNVTDEDYNFTGEYSIGAQLGYKGQFLNLYYDAKAKLGFEVDYTGGFSLTDALYLGLNAAYADNHGTGFGGVAVYPQYSFSDSFGLGLRGEYFAQHIEMVDDDPSVFAVTVTGSYKLENLTIKPELRLDSGSDAIFFDYDMNPSKSLSSFLLAAIYSF</sequence>
<protein>
    <submittedName>
        <fullName evidence="1">Porin</fullName>
    </submittedName>
</protein>
<dbReference type="EMBL" id="JAIRBC010000002">
    <property type="protein sequence ID" value="MCG2459518.1"/>
    <property type="molecule type" value="Genomic_DNA"/>
</dbReference>
<keyword evidence="2" id="KW-1185">Reference proteome</keyword>
<dbReference type="AlphaFoldDB" id="A0AAE3ER96"/>
<evidence type="ECO:0000313" key="1">
    <source>
        <dbReference type="EMBL" id="MCG2459518.1"/>
    </source>
</evidence>
<gene>
    <name evidence="1" type="ORF">K8352_02015</name>
</gene>
<organism evidence="1 2">
    <name type="scientific">Cerina litoralis</name>
    <dbReference type="NCBI Taxonomy" id="2874477"/>
    <lineage>
        <taxon>Bacteria</taxon>
        <taxon>Pseudomonadati</taxon>
        <taxon>Bacteroidota</taxon>
        <taxon>Flavobacteriia</taxon>
        <taxon>Flavobacteriales</taxon>
        <taxon>Flavobacteriaceae</taxon>
        <taxon>Cerina</taxon>
    </lineage>
</organism>
<dbReference type="InterPro" id="IPR011486">
    <property type="entry name" value="BBP2"/>
</dbReference>
<proteinExistence type="predicted"/>
<reference evidence="1" key="1">
    <citation type="submission" date="2023-02" db="EMBL/GenBank/DDBJ databases">
        <title>Genome of Flavobacteriaceae gen. nov. sp. strain F89.</title>
        <authorList>
            <person name="Wang Y."/>
        </authorList>
    </citation>
    <scope>NUCLEOTIDE SEQUENCE</scope>
    <source>
        <strain evidence="1">F89</strain>
    </source>
</reference>
<comment type="caution">
    <text evidence="1">The sequence shown here is derived from an EMBL/GenBank/DDBJ whole genome shotgun (WGS) entry which is preliminary data.</text>
</comment>
<accession>A0AAE3ER96</accession>
<name>A0AAE3ER96_9FLAO</name>
<dbReference type="Proteomes" id="UP001200642">
    <property type="component" value="Unassembled WGS sequence"/>
</dbReference>
<evidence type="ECO:0000313" key="2">
    <source>
        <dbReference type="Proteomes" id="UP001200642"/>
    </source>
</evidence>